<evidence type="ECO:0000256" key="1">
    <source>
        <dbReference type="SAM" id="MobiDB-lite"/>
    </source>
</evidence>
<gene>
    <name evidence="2" type="ORF">FJTKL_00468</name>
</gene>
<evidence type="ECO:0000313" key="3">
    <source>
        <dbReference type="Proteomes" id="UP001600888"/>
    </source>
</evidence>
<accession>A0ABR4E316</accession>
<organism evidence="2 3">
    <name type="scientific">Diaporthe vaccinii</name>
    <dbReference type="NCBI Taxonomy" id="105482"/>
    <lineage>
        <taxon>Eukaryota</taxon>
        <taxon>Fungi</taxon>
        <taxon>Dikarya</taxon>
        <taxon>Ascomycota</taxon>
        <taxon>Pezizomycotina</taxon>
        <taxon>Sordariomycetes</taxon>
        <taxon>Sordariomycetidae</taxon>
        <taxon>Diaporthales</taxon>
        <taxon>Diaporthaceae</taxon>
        <taxon>Diaporthe</taxon>
        <taxon>Diaporthe eres species complex</taxon>
    </lineage>
</organism>
<evidence type="ECO:0000313" key="2">
    <source>
        <dbReference type="EMBL" id="KAL2276812.1"/>
    </source>
</evidence>
<reference evidence="2 3" key="1">
    <citation type="submission" date="2024-03" db="EMBL/GenBank/DDBJ databases">
        <title>A high-quality draft genome sequence of Diaporthe vaccinii, a causative agent of upright dieback and viscid rot disease in cranberry plants.</title>
        <authorList>
            <person name="Sarrasin M."/>
            <person name="Lang B.F."/>
            <person name="Burger G."/>
        </authorList>
    </citation>
    <scope>NUCLEOTIDE SEQUENCE [LARGE SCALE GENOMIC DNA]</scope>
    <source>
        <strain evidence="2 3">IS7</strain>
    </source>
</reference>
<feature type="compositionally biased region" description="Basic and acidic residues" evidence="1">
    <location>
        <begin position="309"/>
        <end position="320"/>
    </location>
</feature>
<sequence length="328" mass="38454">MPTSHTYMTDHWFYDGFPIIDHEELCPGTMDKTRAFRSQFDILSLKFEPKIIQAYQNTSPDSVAYKLRLLELVVMACHDIAVFLYQLDDGPHKHAEWETWLTEKIASLPESVPQHTRAMYGPPTPFYVSCYAVSNRYPNGWADAAGYWAEHHIFGGVVLFDRGESEEECNGIYIHRPDYTSTIAPPTEKQFNDLVDFLLSPNPDPNRCPLPMRITEENKWRWHAYEGMVDYHIFKFRHEIPLVRPRRDHCVITTKDWPDWRDQDTIETELIKMVGGEAYDEALVAAARERLRRTATPTSRCYSWDDEEQSRLQPDREKQGRPPYFFDP</sequence>
<feature type="region of interest" description="Disordered" evidence="1">
    <location>
        <begin position="296"/>
        <end position="328"/>
    </location>
</feature>
<name>A0ABR4E316_9PEZI</name>
<dbReference type="Proteomes" id="UP001600888">
    <property type="component" value="Unassembled WGS sequence"/>
</dbReference>
<protein>
    <submittedName>
        <fullName evidence="2">Uncharacterized protein</fullName>
    </submittedName>
</protein>
<proteinExistence type="predicted"/>
<comment type="caution">
    <text evidence="2">The sequence shown here is derived from an EMBL/GenBank/DDBJ whole genome shotgun (WGS) entry which is preliminary data.</text>
</comment>
<keyword evidence="3" id="KW-1185">Reference proteome</keyword>
<dbReference type="EMBL" id="JBAWTH010000108">
    <property type="protein sequence ID" value="KAL2276812.1"/>
    <property type="molecule type" value="Genomic_DNA"/>
</dbReference>